<protein>
    <submittedName>
        <fullName evidence="1">Transposase</fullName>
    </submittedName>
</protein>
<dbReference type="Proteomes" id="UP000004910">
    <property type="component" value="Unassembled WGS sequence"/>
</dbReference>
<evidence type="ECO:0000313" key="2">
    <source>
        <dbReference type="Proteomes" id="UP000004910"/>
    </source>
</evidence>
<dbReference type="eggNOG" id="COG2963">
    <property type="taxonomic scope" value="Bacteria"/>
</dbReference>
<dbReference type="InterPro" id="IPR009057">
    <property type="entry name" value="Homeodomain-like_sf"/>
</dbReference>
<organism evidence="1 2">
    <name type="scientific">Thomasclavelia spiroformis DSM 1552</name>
    <dbReference type="NCBI Taxonomy" id="428126"/>
    <lineage>
        <taxon>Bacteria</taxon>
        <taxon>Bacillati</taxon>
        <taxon>Bacillota</taxon>
        <taxon>Erysipelotrichia</taxon>
        <taxon>Erysipelotrichales</taxon>
        <taxon>Coprobacillaceae</taxon>
        <taxon>Thomasclavelia</taxon>
    </lineage>
</organism>
<dbReference type="PANTHER" id="PTHR33795:SF1">
    <property type="entry name" value="INSERTION ELEMENT IS150 PROTEIN INSJ"/>
    <property type="match status" value="1"/>
</dbReference>
<dbReference type="PANTHER" id="PTHR33795">
    <property type="entry name" value="INSERTION ELEMENT IS150 PROTEIN INSJ"/>
    <property type="match status" value="1"/>
</dbReference>
<reference evidence="1" key="2">
    <citation type="submission" date="2014-06" db="EMBL/GenBank/DDBJ databases">
        <title>Draft genome sequence of Clostridium spiroforme (DSM 1552).</title>
        <authorList>
            <person name="Sudarsanam P."/>
            <person name="Ley R."/>
            <person name="Guruge J."/>
            <person name="Turnbaugh P.J."/>
            <person name="Mahowald M."/>
            <person name="Liep D."/>
            <person name="Gordon J."/>
        </authorList>
    </citation>
    <scope>NUCLEOTIDE SEQUENCE</scope>
    <source>
        <strain evidence="1">DSM 1552</strain>
    </source>
</reference>
<dbReference type="Pfam" id="PF01527">
    <property type="entry name" value="HTH_Tnp_1"/>
    <property type="match status" value="1"/>
</dbReference>
<evidence type="ECO:0000313" key="1">
    <source>
        <dbReference type="EMBL" id="EDS76102.1"/>
    </source>
</evidence>
<dbReference type="SUPFAM" id="SSF46689">
    <property type="entry name" value="Homeodomain-like"/>
    <property type="match status" value="1"/>
</dbReference>
<dbReference type="InterPro" id="IPR002514">
    <property type="entry name" value="Transposase_8"/>
</dbReference>
<dbReference type="STRING" id="428126.CLOSPI_00067"/>
<comment type="caution">
    <text evidence="1">The sequence shown here is derived from an EMBL/GenBank/DDBJ whole genome shotgun (WGS) entry which is preliminary data.</text>
</comment>
<name>B1BYR3_9FIRM</name>
<dbReference type="InterPro" id="IPR052057">
    <property type="entry name" value="IS150/IS1296_orfA-like"/>
</dbReference>
<accession>B1BYR3</accession>
<keyword evidence="2" id="KW-1185">Reference proteome</keyword>
<dbReference type="EMBL" id="ABIK02000002">
    <property type="protein sequence ID" value="EDS76102.1"/>
    <property type="molecule type" value="Genomic_DNA"/>
</dbReference>
<sequence>MEKRYNKMNPIILICTLFTGQASKEGFYMKYDYVFKLNCVELYKNGRWHETPEGIGQKNFRKRITTWVKIADLHGIDALKHPTTCTEYTAEERYALVARVLAGESQKSVAISANINDSQLSNWVKRYKIYGYNGLDLKKGRHSKEQPMKKSIISSELTPPEKEELIRLRAEIEYLKTENEAIKKSIALRREKEVAQLKAKKQQSLKNSVKKDID</sequence>
<proteinExistence type="predicted"/>
<dbReference type="HOGENOM" id="CLU_027402_27_3_9"/>
<dbReference type="InterPro" id="IPR036388">
    <property type="entry name" value="WH-like_DNA-bd_sf"/>
</dbReference>
<reference evidence="1" key="1">
    <citation type="submission" date="2008-02" db="EMBL/GenBank/DDBJ databases">
        <authorList>
            <person name="Fulton L."/>
            <person name="Clifton S."/>
            <person name="Fulton B."/>
            <person name="Xu J."/>
            <person name="Minx P."/>
            <person name="Pepin K.H."/>
            <person name="Johnson M."/>
            <person name="Thiruvilangam P."/>
            <person name="Bhonagiri V."/>
            <person name="Nash W.E."/>
            <person name="Mardis E.R."/>
            <person name="Wilson R.K."/>
        </authorList>
    </citation>
    <scope>NUCLEOTIDE SEQUENCE [LARGE SCALE GENOMIC DNA]</scope>
    <source>
        <strain evidence="1">DSM 1552</strain>
    </source>
</reference>
<gene>
    <name evidence="1" type="ORF">CLOSPI_00067</name>
</gene>
<dbReference type="AlphaFoldDB" id="B1BYR3"/>
<dbReference type="Gene3D" id="1.10.10.10">
    <property type="entry name" value="Winged helix-like DNA-binding domain superfamily/Winged helix DNA-binding domain"/>
    <property type="match status" value="1"/>
</dbReference>